<dbReference type="EMBL" id="QXFV01001013">
    <property type="protein sequence ID" value="KAE9018030.1"/>
    <property type="molecule type" value="Genomic_DNA"/>
</dbReference>
<evidence type="ECO:0000313" key="2">
    <source>
        <dbReference type="EMBL" id="KAE9018030.1"/>
    </source>
</evidence>
<protein>
    <submittedName>
        <fullName evidence="2">Uncharacterized protein</fullName>
    </submittedName>
</protein>
<evidence type="ECO:0000313" key="1">
    <source>
        <dbReference type="EMBL" id="KAE9014793.1"/>
    </source>
</evidence>
<evidence type="ECO:0000313" key="5">
    <source>
        <dbReference type="Proteomes" id="UP000434957"/>
    </source>
</evidence>
<evidence type="ECO:0000313" key="3">
    <source>
        <dbReference type="EMBL" id="KAE9335155.1"/>
    </source>
</evidence>
<evidence type="ECO:0000313" key="6">
    <source>
        <dbReference type="Proteomes" id="UP000435112"/>
    </source>
</evidence>
<dbReference type="Proteomes" id="UP000429607">
    <property type="component" value="Unassembled WGS sequence"/>
</dbReference>
<dbReference type="Proteomes" id="UP000435112">
    <property type="component" value="Unassembled WGS sequence"/>
</dbReference>
<sequence length="37" mass="4078">MGSAAYQSTRSTSPFSLCEHRTGAVNRTFCEHIKLCS</sequence>
<comment type="caution">
    <text evidence="2">The sequence shown here is derived from an EMBL/GenBank/DDBJ whole genome shotgun (WGS) entry which is preliminary data.</text>
</comment>
<accession>A0A6A3LHJ2</accession>
<organism evidence="2 4">
    <name type="scientific">Phytophthora rubi</name>
    <dbReference type="NCBI Taxonomy" id="129364"/>
    <lineage>
        <taxon>Eukaryota</taxon>
        <taxon>Sar</taxon>
        <taxon>Stramenopiles</taxon>
        <taxon>Oomycota</taxon>
        <taxon>Peronosporomycetes</taxon>
        <taxon>Peronosporales</taxon>
        <taxon>Peronosporaceae</taxon>
        <taxon>Phytophthora</taxon>
    </lineage>
</organism>
<dbReference type="EMBL" id="QXFT01000821">
    <property type="protein sequence ID" value="KAE9335155.1"/>
    <property type="molecule type" value="Genomic_DNA"/>
</dbReference>
<dbReference type="EMBL" id="QXFU01000965">
    <property type="protein sequence ID" value="KAE9014793.1"/>
    <property type="molecule type" value="Genomic_DNA"/>
</dbReference>
<name>A0A6A3LHJ2_9STRA</name>
<evidence type="ECO:0000313" key="4">
    <source>
        <dbReference type="Proteomes" id="UP000429607"/>
    </source>
</evidence>
<proteinExistence type="predicted"/>
<dbReference type="Proteomes" id="UP000434957">
    <property type="component" value="Unassembled WGS sequence"/>
</dbReference>
<dbReference type="AlphaFoldDB" id="A0A6A3LHJ2"/>
<reference evidence="4 6" key="1">
    <citation type="submission" date="2018-09" db="EMBL/GenBank/DDBJ databases">
        <title>Genomic investigation of the strawberry pathogen Phytophthora fragariae indicates pathogenicity is determined by transcriptional variation in three key races.</title>
        <authorList>
            <person name="Adams T.M."/>
            <person name="Armitage A.D."/>
            <person name="Sobczyk M.K."/>
            <person name="Bates H.J."/>
            <person name="Dunwell J.M."/>
            <person name="Nellist C.F."/>
            <person name="Harrison R.J."/>
        </authorList>
    </citation>
    <scope>NUCLEOTIDE SEQUENCE [LARGE SCALE GENOMIC DNA]</scope>
    <source>
        <strain evidence="2 4">SCRP249</strain>
        <strain evidence="1 6">SCRP324</strain>
        <strain evidence="3 5">SCRP333</strain>
    </source>
</reference>
<keyword evidence="5" id="KW-1185">Reference proteome</keyword>
<gene>
    <name evidence="2" type="ORF">PR001_g14247</name>
    <name evidence="1" type="ORF">PR002_g14118</name>
    <name evidence="3" type="ORF">PR003_g13154</name>
</gene>